<feature type="region of interest" description="Disordered" evidence="1">
    <location>
        <begin position="248"/>
        <end position="329"/>
    </location>
</feature>
<gene>
    <name evidence="3" type="ORF">EJ419_03020</name>
</gene>
<accession>A0A4R0QY35</accession>
<dbReference type="PANTHER" id="PTHR40076">
    <property type="entry name" value="MEMBRANE PROTEIN-RELATED"/>
    <property type="match status" value="1"/>
</dbReference>
<dbReference type="Pfam" id="PF06161">
    <property type="entry name" value="DUF975"/>
    <property type="match status" value="1"/>
</dbReference>
<keyword evidence="2" id="KW-1133">Transmembrane helix</keyword>
<proteinExistence type="predicted"/>
<sequence>MNPINRAQLKAQTKASLQGKWGLAVGLLITLSIIPVILAAIQFSSIAAAAAARQLPTASPFIGILIAIAGIYTAITGIVAFLHIFDGTDQGYGKELTSAFTDGKTGANLVTYILQIVFTFLWSMLFWIPGIVASYSYSMSLYIVDDWAKQGYKAQGTEAITASKNMMKGHKGELFVLDLSFLGWYILSGFTFGLLNLYVTPYHMATRAAFYRALVAQSATPVAPVNPMAPTGAPYGAPQAGYGQPVQGYTPAQGYTQAPAQPVQAQAAPMQPNQPAQPYNAVPVYSQPVAPQPAQPVQPVQPTAPVQPEQSTENPAEPTDPTAQPPYQG</sequence>
<keyword evidence="2" id="KW-0472">Membrane</keyword>
<feature type="transmembrane region" description="Helical" evidence="2">
    <location>
        <begin position="106"/>
        <end position="128"/>
    </location>
</feature>
<dbReference type="Proteomes" id="UP000291289">
    <property type="component" value="Unassembled WGS sequence"/>
</dbReference>
<evidence type="ECO:0000256" key="1">
    <source>
        <dbReference type="SAM" id="MobiDB-lite"/>
    </source>
</evidence>
<dbReference type="AlphaFoldDB" id="A0A4R0QY35"/>
<organism evidence="3 4">
    <name type="scientific">Alloscardovia theropitheci</name>
    <dbReference type="NCBI Taxonomy" id="2496842"/>
    <lineage>
        <taxon>Bacteria</taxon>
        <taxon>Bacillati</taxon>
        <taxon>Actinomycetota</taxon>
        <taxon>Actinomycetes</taxon>
        <taxon>Bifidobacteriales</taxon>
        <taxon>Bifidobacteriaceae</taxon>
        <taxon>Alloscardovia</taxon>
    </lineage>
</organism>
<keyword evidence="2" id="KW-0812">Transmembrane</keyword>
<feature type="compositionally biased region" description="Low complexity" evidence="1">
    <location>
        <begin position="297"/>
        <end position="308"/>
    </location>
</feature>
<feature type="transmembrane region" description="Helical" evidence="2">
    <location>
        <begin position="21"/>
        <end position="41"/>
    </location>
</feature>
<feature type="transmembrane region" description="Helical" evidence="2">
    <location>
        <begin position="61"/>
        <end position="85"/>
    </location>
</feature>
<comment type="caution">
    <text evidence="3">The sequence shown here is derived from an EMBL/GenBank/DDBJ whole genome shotgun (WGS) entry which is preliminary data.</text>
</comment>
<dbReference type="RefSeq" id="WP_131283476.1">
    <property type="nucleotide sequence ID" value="NZ_RXLP01000015.1"/>
</dbReference>
<dbReference type="OrthoDB" id="9784844at2"/>
<dbReference type="PANTHER" id="PTHR40076:SF1">
    <property type="entry name" value="MEMBRANE PROTEIN"/>
    <property type="match status" value="1"/>
</dbReference>
<dbReference type="EMBL" id="RXLP01000015">
    <property type="protein sequence ID" value="TCD54461.1"/>
    <property type="molecule type" value="Genomic_DNA"/>
</dbReference>
<keyword evidence="4" id="KW-1185">Reference proteome</keyword>
<name>A0A4R0QY35_9BIFI</name>
<feature type="compositionally biased region" description="Low complexity" evidence="1">
    <location>
        <begin position="257"/>
        <end position="289"/>
    </location>
</feature>
<evidence type="ECO:0000313" key="4">
    <source>
        <dbReference type="Proteomes" id="UP000291289"/>
    </source>
</evidence>
<evidence type="ECO:0000256" key="2">
    <source>
        <dbReference type="SAM" id="Phobius"/>
    </source>
</evidence>
<reference evidence="3 4" key="1">
    <citation type="submission" date="2018-12" db="EMBL/GenBank/DDBJ databases">
        <title>Alloscrdovia theropitheci sp. nov: a novel taxon from the feces of the bleeding-herat monkey (Theropithecus geleda).</title>
        <authorList>
            <person name="Modesto M."/>
        </authorList>
    </citation>
    <scope>NUCLEOTIDE SEQUENCE [LARGE SCALE GENOMIC DNA]</scope>
    <source>
        <strain evidence="3 4">GLDI4/2</strain>
    </source>
</reference>
<feature type="transmembrane region" description="Helical" evidence="2">
    <location>
        <begin position="174"/>
        <end position="199"/>
    </location>
</feature>
<dbReference type="InterPro" id="IPR010380">
    <property type="entry name" value="DUF975"/>
</dbReference>
<evidence type="ECO:0000313" key="3">
    <source>
        <dbReference type="EMBL" id="TCD54461.1"/>
    </source>
</evidence>
<protein>
    <submittedName>
        <fullName evidence="3">DUF975 family protein</fullName>
    </submittedName>
</protein>